<dbReference type="SMART" id="SM00702">
    <property type="entry name" value="P4Hc"/>
    <property type="match status" value="1"/>
</dbReference>
<evidence type="ECO:0000256" key="1">
    <source>
        <dbReference type="ARBA" id="ARBA00001961"/>
    </source>
</evidence>
<evidence type="ECO:0000259" key="7">
    <source>
        <dbReference type="PROSITE" id="PS51471"/>
    </source>
</evidence>
<dbReference type="InterPro" id="IPR036249">
    <property type="entry name" value="Thioredoxin-like_sf"/>
</dbReference>
<dbReference type="InterPro" id="IPR005123">
    <property type="entry name" value="Oxoglu/Fe-dep_dioxygenase_dom"/>
</dbReference>
<evidence type="ECO:0000256" key="5">
    <source>
        <dbReference type="ARBA" id="ARBA00023002"/>
    </source>
</evidence>
<dbReference type="Gene3D" id="2.60.120.620">
    <property type="entry name" value="q2cbj1_9rhob like domain"/>
    <property type="match status" value="1"/>
</dbReference>
<dbReference type="PROSITE" id="PS51471">
    <property type="entry name" value="FE2OG_OXY"/>
    <property type="match status" value="1"/>
</dbReference>
<name>A0ABT1WAQ4_9PROT</name>
<dbReference type="Gene3D" id="3.40.30.10">
    <property type="entry name" value="Glutaredoxin"/>
    <property type="match status" value="1"/>
</dbReference>
<comment type="caution">
    <text evidence="8">The sequence shown here is derived from an EMBL/GenBank/DDBJ whole genome shotgun (WGS) entry which is preliminary data.</text>
</comment>
<keyword evidence="2" id="KW-0479">Metal-binding</keyword>
<comment type="cofactor">
    <cofactor evidence="1">
        <name>L-ascorbate</name>
        <dbReference type="ChEBI" id="CHEBI:38290"/>
    </cofactor>
</comment>
<organism evidence="8 9">
    <name type="scientific">Endosaccharibacter trunci</name>
    <dbReference type="NCBI Taxonomy" id="2812733"/>
    <lineage>
        <taxon>Bacteria</taxon>
        <taxon>Pseudomonadati</taxon>
        <taxon>Pseudomonadota</taxon>
        <taxon>Alphaproteobacteria</taxon>
        <taxon>Acetobacterales</taxon>
        <taxon>Acetobacteraceae</taxon>
        <taxon>Endosaccharibacter</taxon>
    </lineage>
</organism>
<gene>
    <name evidence="8" type="ORF">NFI95_16035</name>
</gene>
<keyword evidence="9" id="KW-1185">Reference proteome</keyword>
<dbReference type="Proteomes" id="UP001524587">
    <property type="component" value="Unassembled WGS sequence"/>
</dbReference>
<sequence>MSSFATLLTGDPAPWFRQRCTTPQGDYTFDMAAGRFVLLFLFDSAASSDAQAGLEAIAARRSLFDDKDGSFFGVSADPADEGRLRAELPGIRFFQDADGLVGRLYGSRPLDGGGPGRAIWFLLDRSLRVIAATLDAPGAASRMIGSLEIALQREGAATEWPAPALVLPDVFEPEFCSRLIDYYDKQGGTPSGVFTQRGDAPSHAVTDTRFKRRSDCPVRDRSLVEQIQARIVRRVVPAIRSAFQFEATQLERLILASYDSAELGCFGPHRDNTVSATAHRKFAVSINLNDGFQGGELVFPEFGRRRYRPGAGGAVIFSCSLMHQVTPVTAGRRLACLPFVYDEAGAVIKRANRAEVATPAGS</sequence>
<reference evidence="8 9" key="1">
    <citation type="submission" date="2022-06" db="EMBL/GenBank/DDBJ databases">
        <title>Endosaccharibacter gen. nov., sp. nov., endophytic bacteria isolated from sugarcane.</title>
        <authorList>
            <person name="Pitiwittayakul N."/>
            <person name="Yukphan P."/>
            <person name="Charoenyingcharoen P."/>
            <person name="Tanasupawat S."/>
        </authorList>
    </citation>
    <scope>NUCLEOTIDE SEQUENCE [LARGE SCALE GENOMIC DNA]</scope>
    <source>
        <strain evidence="8 9">KSS8</strain>
    </source>
</reference>
<dbReference type="EMBL" id="JAMSKV010000018">
    <property type="protein sequence ID" value="MCQ8279952.1"/>
    <property type="molecule type" value="Genomic_DNA"/>
</dbReference>
<proteinExistence type="predicted"/>
<evidence type="ECO:0000256" key="2">
    <source>
        <dbReference type="ARBA" id="ARBA00022723"/>
    </source>
</evidence>
<evidence type="ECO:0000313" key="9">
    <source>
        <dbReference type="Proteomes" id="UP001524587"/>
    </source>
</evidence>
<dbReference type="Pfam" id="PF13640">
    <property type="entry name" value="2OG-FeII_Oxy_3"/>
    <property type="match status" value="1"/>
</dbReference>
<evidence type="ECO:0000256" key="3">
    <source>
        <dbReference type="ARBA" id="ARBA00022896"/>
    </source>
</evidence>
<protein>
    <submittedName>
        <fullName evidence="8">2OG-Fe(II) oxygenase</fullName>
    </submittedName>
</protein>
<dbReference type="SUPFAM" id="SSF52833">
    <property type="entry name" value="Thioredoxin-like"/>
    <property type="match status" value="1"/>
</dbReference>
<evidence type="ECO:0000313" key="8">
    <source>
        <dbReference type="EMBL" id="MCQ8279952.1"/>
    </source>
</evidence>
<accession>A0ABT1WAQ4</accession>
<feature type="domain" description="Fe2OG dioxygenase" evidence="7">
    <location>
        <begin position="249"/>
        <end position="343"/>
    </location>
</feature>
<keyword evidence="3" id="KW-0847">Vitamin C</keyword>
<dbReference type="InterPro" id="IPR006620">
    <property type="entry name" value="Pro_4_hyd_alph"/>
</dbReference>
<evidence type="ECO:0000256" key="6">
    <source>
        <dbReference type="ARBA" id="ARBA00023004"/>
    </source>
</evidence>
<dbReference type="RefSeq" id="WP_422865440.1">
    <property type="nucleotide sequence ID" value="NZ_JAMSKV010000018.1"/>
</dbReference>
<dbReference type="InterPro" id="IPR044862">
    <property type="entry name" value="Pro_4_hyd_alph_FE2OG_OXY"/>
</dbReference>
<evidence type="ECO:0000256" key="4">
    <source>
        <dbReference type="ARBA" id="ARBA00022964"/>
    </source>
</evidence>
<keyword evidence="6" id="KW-0408">Iron</keyword>
<keyword evidence="4" id="KW-0223">Dioxygenase</keyword>
<keyword evidence="5" id="KW-0560">Oxidoreductase</keyword>